<sequence length="172" mass="18718">MFFNSWMDLLHVAVVGVLVYFGLILSLRLAGKRTLSKWNAFDMVITVALGSTLSSAFLSKDVSLAQGLAAIVVMVALQFAISWTMVRSARVRGVVKARPTLLFDRGEFLEGPMRTQRVTHSEIRAAIRGAGHAALEDVEAVVLETNGDFSVLRRVQQPGERTALCDVEGAGQ</sequence>
<dbReference type="Pfam" id="PF04239">
    <property type="entry name" value="DUF421"/>
    <property type="match status" value="1"/>
</dbReference>
<gene>
    <name evidence="10" type="ORF">SAMN05428957_101347</name>
</gene>
<evidence type="ECO:0000256" key="1">
    <source>
        <dbReference type="ARBA" id="ARBA00004651"/>
    </source>
</evidence>
<feature type="transmembrane region" description="Helical" evidence="7">
    <location>
        <begin position="6"/>
        <end position="27"/>
    </location>
</feature>
<feature type="domain" description="YetF-like N-terminal transmembrane" evidence="9">
    <location>
        <begin position="20"/>
        <end position="83"/>
    </location>
</feature>
<dbReference type="OrthoDB" id="9793799at2"/>
<keyword evidence="3" id="KW-1003">Cell membrane</keyword>
<dbReference type="InterPro" id="IPR023090">
    <property type="entry name" value="UPF0702_alpha/beta_dom_sf"/>
</dbReference>
<dbReference type="Gene3D" id="3.30.240.20">
    <property type="entry name" value="bsu07140 like domains"/>
    <property type="match status" value="1"/>
</dbReference>
<dbReference type="AlphaFoldDB" id="A0A1G9PDH6"/>
<evidence type="ECO:0000259" key="8">
    <source>
        <dbReference type="Pfam" id="PF04239"/>
    </source>
</evidence>
<protein>
    <recommendedName>
        <fullName evidence="12">DUF421 domain-containing protein</fullName>
    </recommendedName>
</protein>
<evidence type="ECO:0000256" key="7">
    <source>
        <dbReference type="SAM" id="Phobius"/>
    </source>
</evidence>
<comment type="similarity">
    <text evidence="2">Belongs to the UPF0702 family.</text>
</comment>
<dbReference type="InterPro" id="IPR048454">
    <property type="entry name" value="YetF_N"/>
</dbReference>
<evidence type="ECO:0000259" key="9">
    <source>
        <dbReference type="Pfam" id="PF20730"/>
    </source>
</evidence>
<comment type="subcellular location">
    <subcellularLocation>
        <location evidence="1">Cell membrane</location>
        <topology evidence="1">Multi-pass membrane protein</topology>
    </subcellularLocation>
</comment>
<dbReference type="GO" id="GO:0005886">
    <property type="term" value="C:plasma membrane"/>
    <property type="evidence" value="ECO:0007669"/>
    <property type="project" value="UniProtKB-SubCell"/>
</dbReference>
<dbReference type="PANTHER" id="PTHR34582">
    <property type="entry name" value="UPF0702 TRANSMEMBRANE PROTEIN YCAP"/>
    <property type="match status" value="1"/>
</dbReference>
<dbReference type="Pfam" id="PF20730">
    <property type="entry name" value="YetF_N"/>
    <property type="match status" value="1"/>
</dbReference>
<name>A0A1G9PDH6_9BURK</name>
<dbReference type="RefSeq" id="WP_091565917.1">
    <property type="nucleotide sequence ID" value="NZ_FNHP01000001.1"/>
</dbReference>
<keyword evidence="4 7" id="KW-0812">Transmembrane</keyword>
<reference evidence="11" key="1">
    <citation type="submission" date="2016-10" db="EMBL/GenBank/DDBJ databases">
        <authorList>
            <person name="Varghese N."/>
            <person name="Submissions S."/>
        </authorList>
    </citation>
    <scope>NUCLEOTIDE SEQUENCE [LARGE SCALE GENOMIC DNA]</scope>
    <source>
        <strain evidence="11">EPL6</strain>
    </source>
</reference>
<organism evidence="10 11">
    <name type="scientific">Oryzisolibacter propanilivorax</name>
    <dbReference type="NCBI Taxonomy" id="1527607"/>
    <lineage>
        <taxon>Bacteria</taxon>
        <taxon>Pseudomonadati</taxon>
        <taxon>Pseudomonadota</taxon>
        <taxon>Betaproteobacteria</taxon>
        <taxon>Burkholderiales</taxon>
        <taxon>Comamonadaceae</taxon>
        <taxon>Oryzisolibacter</taxon>
    </lineage>
</organism>
<dbReference type="EMBL" id="FNHP01000001">
    <property type="protein sequence ID" value="SDL96856.1"/>
    <property type="molecule type" value="Genomic_DNA"/>
</dbReference>
<accession>A0A1G9PDH6</accession>
<evidence type="ECO:0000256" key="2">
    <source>
        <dbReference type="ARBA" id="ARBA00006448"/>
    </source>
</evidence>
<evidence type="ECO:0000256" key="4">
    <source>
        <dbReference type="ARBA" id="ARBA00022692"/>
    </source>
</evidence>
<feature type="domain" description="YetF C-terminal" evidence="8">
    <location>
        <begin position="87"/>
        <end position="156"/>
    </location>
</feature>
<evidence type="ECO:0000256" key="6">
    <source>
        <dbReference type="ARBA" id="ARBA00023136"/>
    </source>
</evidence>
<evidence type="ECO:0000256" key="3">
    <source>
        <dbReference type="ARBA" id="ARBA00022475"/>
    </source>
</evidence>
<evidence type="ECO:0000313" key="11">
    <source>
        <dbReference type="Proteomes" id="UP000198552"/>
    </source>
</evidence>
<proteinExistence type="inferred from homology"/>
<dbReference type="Proteomes" id="UP000198552">
    <property type="component" value="Unassembled WGS sequence"/>
</dbReference>
<keyword evidence="5 7" id="KW-1133">Transmembrane helix</keyword>
<dbReference type="PANTHER" id="PTHR34582:SF6">
    <property type="entry name" value="UPF0702 TRANSMEMBRANE PROTEIN YCAP"/>
    <property type="match status" value="1"/>
</dbReference>
<dbReference type="STRING" id="1527607.SAMN05428957_101347"/>
<evidence type="ECO:0000256" key="5">
    <source>
        <dbReference type="ARBA" id="ARBA00022989"/>
    </source>
</evidence>
<dbReference type="InterPro" id="IPR007353">
    <property type="entry name" value="DUF421"/>
</dbReference>
<evidence type="ECO:0008006" key="12">
    <source>
        <dbReference type="Google" id="ProtNLM"/>
    </source>
</evidence>
<keyword evidence="11" id="KW-1185">Reference proteome</keyword>
<feature type="transmembrane region" description="Helical" evidence="7">
    <location>
        <begin position="64"/>
        <end position="86"/>
    </location>
</feature>
<evidence type="ECO:0000313" key="10">
    <source>
        <dbReference type="EMBL" id="SDL96856.1"/>
    </source>
</evidence>
<keyword evidence="6 7" id="KW-0472">Membrane</keyword>
<feature type="transmembrane region" description="Helical" evidence="7">
    <location>
        <begin position="39"/>
        <end position="58"/>
    </location>
</feature>